<dbReference type="KEGG" id="bgt:106066420"/>
<dbReference type="AlphaFoldDB" id="A0A2C9L5S2"/>
<dbReference type="PANTHER" id="PTHR33667">
    <property type="entry name" value="SI:DKEY-57N24.6"/>
    <property type="match status" value="1"/>
</dbReference>
<gene>
    <name evidence="1" type="primary">106066420</name>
</gene>
<dbReference type="Proteomes" id="UP000076420">
    <property type="component" value="Unassembled WGS sequence"/>
</dbReference>
<organism evidence="1 2">
    <name type="scientific">Biomphalaria glabrata</name>
    <name type="common">Bloodfluke planorb</name>
    <name type="synonym">Freshwater snail</name>
    <dbReference type="NCBI Taxonomy" id="6526"/>
    <lineage>
        <taxon>Eukaryota</taxon>
        <taxon>Metazoa</taxon>
        <taxon>Spiralia</taxon>
        <taxon>Lophotrochozoa</taxon>
        <taxon>Mollusca</taxon>
        <taxon>Gastropoda</taxon>
        <taxon>Heterobranchia</taxon>
        <taxon>Euthyneura</taxon>
        <taxon>Panpulmonata</taxon>
        <taxon>Hygrophila</taxon>
        <taxon>Lymnaeoidea</taxon>
        <taxon>Planorbidae</taxon>
        <taxon>Biomphalaria</taxon>
    </lineage>
</organism>
<evidence type="ECO:0000313" key="2">
    <source>
        <dbReference type="Proteomes" id="UP000076420"/>
    </source>
</evidence>
<reference evidence="1" key="1">
    <citation type="submission" date="2020-05" db="UniProtKB">
        <authorList>
            <consortium name="EnsemblMetazoa"/>
        </authorList>
    </citation>
    <scope>IDENTIFICATION</scope>
    <source>
        <strain evidence="1">BB02</strain>
    </source>
</reference>
<evidence type="ECO:0000313" key="1">
    <source>
        <dbReference type="EnsemblMetazoa" id="BGLB027380-PA"/>
    </source>
</evidence>
<proteinExistence type="predicted"/>
<dbReference type="VEuPathDB" id="VectorBase:BGLAX_037527"/>
<dbReference type="EnsemblMetazoa" id="BGLB027380-RA">
    <property type="protein sequence ID" value="BGLB027380-PA"/>
    <property type="gene ID" value="BGLB027380"/>
</dbReference>
<protein>
    <submittedName>
        <fullName evidence="1">Uncharacterized protein</fullName>
    </submittedName>
</protein>
<accession>A0A2C9L5S2</accession>
<name>A0A2C9L5S2_BIOGL</name>
<dbReference type="STRING" id="6526.A0A2C9L5S2"/>
<dbReference type="VEuPathDB" id="VectorBase:BGLB027380"/>
<dbReference type="PANTHER" id="PTHR33667:SF7">
    <property type="entry name" value="RIKEN CDNA 1810020O05 GENE"/>
    <property type="match status" value="1"/>
</dbReference>
<sequence>MDPAYNYSIQHLNSTELAKNKLRQLLNEEHPRARYAYNSEFLSGMLTPVDLQQDKKDKEEANRSLWRTEKGWVYPGMRSLQESNTPLKQPHPARVEELMETWRENTLHANLFESPVDRGHYPWSRRQEDLELYKRPPEYFNDRDVMSMYIPWQTEAQDKKERKENEEDEPVAVVAGPHEFKLEPSKSREPIITKLHKMTHVVRNDLFPTAEMVVMMSREFGVPFTQQDYEDVKVLYNSNLSFSRRLYGSLDVDLCKVKLHEPLRLIVQQPLLYIRDMVFRPCYDALIRLHQVRY</sequence>